<evidence type="ECO:0000256" key="1">
    <source>
        <dbReference type="SAM" id="MobiDB-lite"/>
    </source>
</evidence>
<accession>A0A420MB59</accession>
<dbReference type="EMBL" id="MRCX01000461">
    <property type="protein sequence ID" value="RKK65232.1"/>
    <property type="molecule type" value="Genomic_DNA"/>
</dbReference>
<protein>
    <submittedName>
        <fullName evidence="3">Uncharacterized protein</fullName>
    </submittedName>
</protein>
<evidence type="ECO:0000313" key="3">
    <source>
        <dbReference type="EMBL" id="RKK65232.1"/>
    </source>
</evidence>
<comment type="caution">
    <text evidence="3">The sequence shown here is derived from an EMBL/GenBank/DDBJ whole genome shotgun (WGS) entry which is preliminary data.</text>
</comment>
<reference evidence="3 4" key="1">
    <citation type="journal article" date="2018" name="Sci. Rep.">
        <title>Characterisation of pathogen-specific regions and novel effector candidates in Fusarium oxysporum f. sp. cepae.</title>
        <authorList>
            <person name="Armitage A.D."/>
            <person name="Taylor A."/>
            <person name="Sobczyk M.K."/>
            <person name="Baxter L."/>
            <person name="Greenfield B.P."/>
            <person name="Bates H.J."/>
            <person name="Wilson F."/>
            <person name="Jackson A.C."/>
            <person name="Ott S."/>
            <person name="Harrison R.J."/>
            <person name="Clarkson J.P."/>
        </authorList>
    </citation>
    <scope>NUCLEOTIDE SEQUENCE [LARGE SCALE GENOMIC DNA]</scope>
    <source>
        <strain evidence="3 4">Fo_A13</strain>
    </source>
</reference>
<name>A0A420MB59_FUSOX</name>
<feature type="compositionally biased region" description="Polar residues" evidence="1">
    <location>
        <begin position="128"/>
        <end position="137"/>
    </location>
</feature>
<feature type="chain" id="PRO_5019211835" evidence="2">
    <location>
        <begin position="17"/>
        <end position="206"/>
    </location>
</feature>
<dbReference type="AlphaFoldDB" id="A0A420MB59"/>
<proteinExistence type="predicted"/>
<evidence type="ECO:0000256" key="2">
    <source>
        <dbReference type="SAM" id="SignalP"/>
    </source>
</evidence>
<feature type="signal peptide" evidence="2">
    <location>
        <begin position="1"/>
        <end position="16"/>
    </location>
</feature>
<feature type="region of interest" description="Disordered" evidence="1">
    <location>
        <begin position="127"/>
        <end position="173"/>
    </location>
</feature>
<evidence type="ECO:0000313" key="4">
    <source>
        <dbReference type="Proteomes" id="UP000285084"/>
    </source>
</evidence>
<organism evidence="3 4">
    <name type="scientific">Fusarium oxysporum</name>
    <name type="common">Fusarium vascular wilt</name>
    <dbReference type="NCBI Taxonomy" id="5507"/>
    <lineage>
        <taxon>Eukaryota</taxon>
        <taxon>Fungi</taxon>
        <taxon>Dikarya</taxon>
        <taxon>Ascomycota</taxon>
        <taxon>Pezizomycotina</taxon>
        <taxon>Sordariomycetes</taxon>
        <taxon>Hypocreomycetidae</taxon>
        <taxon>Hypocreales</taxon>
        <taxon>Nectriaceae</taxon>
        <taxon>Fusarium</taxon>
        <taxon>Fusarium oxysporum species complex</taxon>
    </lineage>
</organism>
<keyword evidence="2" id="KW-0732">Signal</keyword>
<dbReference type="VEuPathDB" id="FungiDB:FOMG_10690"/>
<gene>
    <name evidence="3" type="ORF">BFJ69_g16475</name>
</gene>
<dbReference type="Proteomes" id="UP000285084">
    <property type="component" value="Unassembled WGS sequence"/>
</dbReference>
<sequence>MVTTALLRLTALPALASRPFVKMAFVLGVSVTMTPGTCPRYAITEAAITSTTRRRSATSTTLRIMPASLSIMPMRTAITSKSARTPAIPMRSAQTESMRLPALLLTLSPPKPIYPGKSPVVVVPDVPEQSSKLSKTEQPYKPVSPEHPGTPKQPKTPESPENTTKPEAPVTTGSNETLEVLVVTAGAAKKTFAGVAAAFAGLAFLL</sequence>
<feature type="compositionally biased region" description="Polar residues" evidence="1">
    <location>
        <begin position="159"/>
        <end position="173"/>
    </location>
</feature>
<dbReference type="VEuPathDB" id="FungiDB:FOZG_09507"/>